<dbReference type="CDD" id="cd00130">
    <property type="entry name" value="PAS"/>
    <property type="match status" value="1"/>
</dbReference>
<dbReference type="CDD" id="cd06225">
    <property type="entry name" value="HAMP"/>
    <property type="match status" value="1"/>
</dbReference>
<feature type="transmembrane region" description="Helical" evidence="2">
    <location>
        <begin position="166"/>
        <end position="186"/>
    </location>
</feature>
<evidence type="ECO:0000259" key="5">
    <source>
        <dbReference type="PROSITE" id="PS50883"/>
    </source>
</evidence>
<evidence type="ECO:0000313" key="8">
    <source>
        <dbReference type="EMBL" id="WQH05257.1"/>
    </source>
</evidence>
<evidence type="ECO:0000256" key="2">
    <source>
        <dbReference type="SAM" id="Phobius"/>
    </source>
</evidence>
<dbReference type="PROSITE" id="PS50112">
    <property type="entry name" value="PAS"/>
    <property type="match status" value="1"/>
</dbReference>
<sequence length="857" mass="95958">MSLFGKLLAPWLRMGVYARLFLPIFVIITLVLVVRYSMIFESETTSASARYQHGASELATYLHNTLRPAVQASDRAAIGRVAIERTLRDALLLNPDLTALSLDFPGGHLEARRAPVPLPSYPAWFGAIEALQPLRQSVRIGDASLQLAFEPTLPLADVWRTLRQQAVISATNILIIYTLLGFIIFVNKRMLKRLNAATIRFHGGDYATRMKVSGTLEARMLAETFNNMAQRVQALVDKLQDSQKSLSEQLERTLRAQEQLQAQKERIEVTLASIGDAVITTDLTGRIETINEAAQQLTGWPESRARGRELHQVFVLANNFGQHSLLKSMAALYAGGEVIKVGNQSLRHRSGRALTVEYTANAIRTAQGKVEGSVLVFRDVTERRQLMQQISWQSNHDILTGLPNRTALAARFENEVTRAREHNYLLAVCLFDLDHFQQVNDLLGQLTGDEVLKQAASRLHDFAGQRHYVARLGGDEFVLLLPELRGRGDVEQAMDKLLIALSRDYTCDAKPVAMSASVGIAVYTGNEASADSLLRQADQALYQAKIMGRNRYHFFDADLDEQVRTHHNRRTEVRAALRAGELRLFYQPKLNMRRGRIIGMEALLRWEHPQRGIVAPMEFLPIVEHSDVIIDIGEWVLREALRQLQQWRHADPDWVISVNIAARHFQRADFVERITAILSEFPDVPPHMLELEILESSALSDINHVRTIMQDCQALGIGFALDDFGTGYSSMSYLKRLPADVLKIDQSFVRNMLEDRDDLHLVSAVIGLAKSFGRAVIAEGVETVEHGAMLMRLGCDLVQGYGIARPMPADEVLDWVAAFEHRAPLWQAAAQLAPIVSLHKEVVEVLEPPPATLIPLG</sequence>
<feature type="domain" description="GGDEF" evidence="7">
    <location>
        <begin position="424"/>
        <end position="557"/>
    </location>
</feature>
<keyword evidence="1" id="KW-0175">Coiled coil</keyword>
<keyword evidence="2" id="KW-0812">Transmembrane</keyword>
<dbReference type="Pfam" id="PF00672">
    <property type="entry name" value="HAMP"/>
    <property type="match status" value="1"/>
</dbReference>
<keyword evidence="9" id="KW-1185">Reference proteome</keyword>
<dbReference type="NCBIfam" id="TIGR00229">
    <property type="entry name" value="sensory_box"/>
    <property type="match status" value="1"/>
</dbReference>
<dbReference type="PROSITE" id="PS50885">
    <property type="entry name" value="HAMP"/>
    <property type="match status" value="1"/>
</dbReference>
<dbReference type="PANTHER" id="PTHR44757:SF2">
    <property type="entry name" value="BIOFILM ARCHITECTURE MAINTENANCE PROTEIN MBAA"/>
    <property type="match status" value="1"/>
</dbReference>
<dbReference type="Pfam" id="PF00990">
    <property type="entry name" value="GGDEF"/>
    <property type="match status" value="1"/>
</dbReference>
<feature type="domain" description="HAMP" evidence="6">
    <location>
        <begin position="191"/>
        <end position="237"/>
    </location>
</feature>
<evidence type="ECO:0000259" key="4">
    <source>
        <dbReference type="PROSITE" id="PS50113"/>
    </source>
</evidence>
<dbReference type="Gene3D" id="6.10.340.10">
    <property type="match status" value="1"/>
</dbReference>
<dbReference type="SUPFAM" id="SSF141868">
    <property type="entry name" value="EAL domain-like"/>
    <property type="match status" value="1"/>
</dbReference>
<dbReference type="SMART" id="SM00304">
    <property type="entry name" value="HAMP"/>
    <property type="match status" value="1"/>
</dbReference>
<dbReference type="Pfam" id="PF08448">
    <property type="entry name" value="PAS_4"/>
    <property type="match status" value="1"/>
</dbReference>
<dbReference type="InterPro" id="IPR035919">
    <property type="entry name" value="EAL_sf"/>
</dbReference>
<name>A0ABZ0Y1H3_9BURK</name>
<dbReference type="Gene3D" id="3.20.20.450">
    <property type="entry name" value="EAL domain"/>
    <property type="match status" value="1"/>
</dbReference>
<dbReference type="InterPro" id="IPR000700">
    <property type="entry name" value="PAS-assoc_C"/>
</dbReference>
<dbReference type="PROSITE" id="PS50113">
    <property type="entry name" value="PAC"/>
    <property type="match status" value="1"/>
</dbReference>
<reference evidence="8 9" key="1">
    <citation type="submission" date="2023-11" db="EMBL/GenBank/DDBJ databases">
        <title>MicrobeMod: A computational toolkit for identifying prokaryotic methylation and restriction-modification with nanopore sequencing.</title>
        <authorList>
            <person name="Crits-Christoph A."/>
            <person name="Kang S.C."/>
            <person name="Lee H."/>
            <person name="Ostrov N."/>
        </authorList>
    </citation>
    <scope>NUCLEOTIDE SEQUENCE [LARGE SCALE GENOMIC DNA]</scope>
    <source>
        <strain evidence="8 9">ATCC 25935</strain>
    </source>
</reference>
<proteinExistence type="predicted"/>
<evidence type="ECO:0000259" key="3">
    <source>
        <dbReference type="PROSITE" id="PS50112"/>
    </source>
</evidence>
<dbReference type="SUPFAM" id="SSF55785">
    <property type="entry name" value="PYP-like sensor domain (PAS domain)"/>
    <property type="match status" value="1"/>
</dbReference>
<evidence type="ECO:0000256" key="1">
    <source>
        <dbReference type="SAM" id="Coils"/>
    </source>
</evidence>
<dbReference type="InterPro" id="IPR035965">
    <property type="entry name" value="PAS-like_dom_sf"/>
</dbReference>
<dbReference type="InterPro" id="IPR043128">
    <property type="entry name" value="Rev_trsase/Diguanyl_cyclase"/>
</dbReference>
<keyword evidence="2" id="KW-0472">Membrane</keyword>
<dbReference type="PROSITE" id="PS50887">
    <property type="entry name" value="GGDEF"/>
    <property type="match status" value="1"/>
</dbReference>
<dbReference type="PROSITE" id="PS50883">
    <property type="entry name" value="EAL"/>
    <property type="match status" value="1"/>
</dbReference>
<dbReference type="InterPro" id="IPR000014">
    <property type="entry name" value="PAS"/>
</dbReference>
<dbReference type="InterPro" id="IPR001633">
    <property type="entry name" value="EAL_dom"/>
</dbReference>
<dbReference type="EMBL" id="CP140152">
    <property type="protein sequence ID" value="WQH05257.1"/>
    <property type="molecule type" value="Genomic_DNA"/>
</dbReference>
<dbReference type="SMART" id="SM00086">
    <property type="entry name" value="PAC"/>
    <property type="match status" value="1"/>
</dbReference>
<feature type="coiled-coil region" evidence="1">
    <location>
        <begin position="229"/>
        <end position="270"/>
    </location>
</feature>
<gene>
    <name evidence="8" type="ORF">SR858_02690</name>
</gene>
<dbReference type="InterPro" id="IPR003660">
    <property type="entry name" value="HAMP_dom"/>
</dbReference>
<dbReference type="Proteomes" id="UP001326110">
    <property type="component" value="Chromosome"/>
</dbReference>
<feature type="domain" description="EAL" evidence="5">
    <location>
        <begin position="566"/>
        <end position="820"/>
    </location>
</feature>
<accession>A0ABZ0Y1H3</accession>
<organism evidence="8 9">
    <name type="scientific">Duganella zoogloeoides</name>
    <dbReference type="NCBI Taxonomy" id="75659"/>
    <lineage>
        <taxon>Bacteria</taxon>
        <taxon>Pseudomonadati</taxon>
        <taxon>Pseudomonadota</taxon>
        <taxon>Betaproteobacteria</taxon>
        <taxon>Burkholderiales</taxon>
        <taxon>Oxalobacteraceae</taxon>
        <taxon>Telluria group</taxon>
        <taxon>Duganella</taxon>
    </lineage>
</organism>
<dbReference type="InterPro" id="IPR052155">
    <property type="entry name" value="Biofilm_reg_signaling"/>
</dbReference>
<dbReference type="SMART" id="SM00267">
    <property type="entry name" value="GGDEF"/>
    <property type="match status" value="1"/>
</dbReference>
<dbReference type="Pfam" id="PF00563">
    <property type="entry name" value="EAL"/>
    <property type="match status" value="1"/>
</dbReference>
<dbReference type="SUPFAM" id="SSF55073">
    <property type="entry name" value="Nucleotide cyclase"/>
    <property type="match status" value="1"/>
</dbReference>
<evidence type="ECO:0000259" key="6">
    <source>
        <dbReference type="PROSITE" id="PS50885"/>
    </source>
</evidence>
<dbReference type="InterPro" id="IPR001610">
    <property type="entry name" value="PAC"/>
</dbReference>
<dbReference type="SMART" id="SM00091">
    <property type="entry name" value="PAS"/>
    <property type="match status" value="1"/>
</dbReference>
<feature type="domain" description="PAC" evidence="4">
    <location>
        <begin position="340"/>
        <end position="392"/>
    </location>
</feature>
<dbReference type="PANTHER" id="PTHR44757">
    <property type="entry name" value="DIGUANYLATE CYCLASE DGCP"/>
    <property type="match status" value="1"/>
</dbReference>
<dbReference type="CDD" id="cd01948">
    <property type="entry name" value="EAL"/>
    <property type="match status" value="1"/>
</dbReference>
<dbReference type="SMART" id="SM00052">
    <property type="entry name" value="EAL"/>
    <property type="match status" value="1"/>
</dbReference>
<evidence type="ECO:0000259" key="7">
    <source>
        <dbReference type="PROSITE" id="PS50887"/>
    </source>
</evidence>
<dbReference type="Gene3D" id="3.30.450.20">
    <property type="entry name" value="PAS domain"/>
    <property type="match status" value="1"/>
</dbReference>
<protein>
    <submittedName>
        <fullName evidence="8">EAL domain-containing protein</fullName>
    </submittedName>
</protein>
<feature type="transmembrane region" description="Helical" evidence="2">
    <location>
        <begin position="20"/>
        <end position="40"/>
    </location>
</feature>
<evidence type="ECO:0000313" key="9">
    <source>
        <dbReference type="Proteomes" id="UP001326110"/>
    </source>
</evidence>
<feature type="domain" description="PAS" evidence="3">
    <location>
        <begin position="263"/>
        <end position="310"/>
    </location>
</feature>
<dbReference type="CDD" id="cd01949">
    <property type="entry name" value="GGDEF"/>
    <property type="match status" value="1"/>
</dbReference>
<dbReference type="InterPro" id="IPR029787">
    <property type="entry name" value="Nucleotide_cyclase"/>
</dbReference>
<dbReference type="Gene3D" id="3.30.70.270">
    <property type="match status" value="1"/>
</dbReference>
<dbReference type="NCBIfam" id="TIGR00254">
    <property type="entry name" value="GGDEF"/>
    <property type="match status" value="1"/>
</dbReference>
<dbReference type="InterPro" id="IPR000160">
    <property type="entry name" value="GGDEF_dom"/>
</dbReference>
<keyword evidence="2" id="KW-1133">Transmembrane helix</keyword>
<dbReference type="InterPro" id="IPR013656">
    <property type="entry name" value="PAS_4"/>
</dbReference>